<comment type="caution">
    <text evidence="1">The sequence shown here is derived from an EMBL/GenBank/DDBJ whole genome shotgun (WGS) entry which is preliminary data.</text>
</comment>
<reference evidence="1" key="1">
    <citation type="submission" date="2013-11" db="EMBL/GenBank/DDBJ databases">
        <title>Microbial diversity, functional groups and degradation webs in Northern and Southern Mediterranean and Red Sea marine crude oil polluted sites.</title>
        <authorList>
            <person name="Daffonchio D."/>
            <person name="Mapelli F."/>
            <person name="Ferrer M."/>
            <person name="Richter M."/>
            <person name="Cherif A."/>
            <person name="Malkawi H.I."/>
            <person name="Yakimov M.M."/>
            <person name="Abdel-Fattah Y.R."/>
            <person name="Blaghen M."/>
            <person name="Golyshin P.N."/>
            <person name="Kalogerakis N."/>
            <person name="Boon N."/>
            <person name="Magagnini M."/>
            <person name="Fava F."/>
        </authorList>
    </citation>
    <scope>NUCLEOTIDE SEQUENCE</scope>
</reference>
<organism evidence="1">
    <name type="scientific">marine sediment metagenome</name>
    <dbReference type="NCBI Taxonomy" id="412755"/>
    <lineage>
        <taxon>unclassified sequences</taxon>
        <taxon>metagenomes</taxon>
        <taxon>ecological metagenomes</taxon>
    </lineage>
</organism>
<proteinExistence type="predicted"/>
<sequence>MFFPRHISFAWNMCLISQFVKFEMRVALLCQQMVSIV</sequence>
<gene>
    <name evidence="1" type="ORF">MGSAQ_000207</name>
</gene>
<name>A0A1B6NY19_9ZZZZ</name>
<protein>
    <submittedName>
        <fullName evidence="1">Uncharacterized protein</fullName>
    </submittedName>
</protein>
<dbReference type="EMBL" id="AYSL01000040">
    <property type="protein sequence ID" value="KTF08294.1"/>
    <property type="molecule type" value="Genomic_DNA"/>
</dbReference>
<dbReference type="AlphaFoldDB" id="A0A1B6NY19"/>
<accession>A0A1B6NY19</accession>
<evidence type="ECO:0000313" key="1">
    <source>
        <dbReference type="EMBL" id="KTF08294.1"/>
    </source>
</evidence>